<dbReference type="Proteomes" id="UP000284706">
    <property type="component" value="Unassembled WGS sequence"/>
</dbReference>
<dbReference type="STRING" id="231916.A0A409VBI4"/>
<feature type="signal peptide" evidence="2">
    <location>
        <begin position="1"/>
        <end position="20"/>
    </location>
</feature>
<organism evidence="3 4">
    <name type="scientific">Gymnopilus dilepis</name>
    <dbReference type="NCBI Taxonomy" id="231916"/>
    <lineage>
        <taxon>Eukaryota</taxon>
        <taxon>Fungi</taxon>
        <taxon>Dikarya</taxon>
        <taxon>Basidiomycota</taxon>
        <taxon>Agaricomycotina</taxon>
        <taxon>Agaricomycetes</taxon>
        <taxon>Agaricomycetidae</taxon>
        <taxon>Agaricales</taxon>
        <taxon>Agaricineae</taxon>
        <taxon>Hymenogastraceae</taxon>
        <taxon>Gymnopilus</taxon>
    </lineage>
</organism>
<feature type="compositionally biased region" description="Low complexity" evidence="1">
    <location>
        <begin position="180"/>
        <end position="204"/>
    </location>
</feature>
<dbReference type="AlphaFoldDB" id="A0A409VBI4"/>
<dbReference type="PROSITE" id="PS51257">
    <property type="entry name" value="PROKAR_LIPOPROTEIN"/>
    <property type="match status" value="1"/>
</dbReference>
<comment type="caution">
    <text evidence="3">The sequence shown here is derived from an EMBL/GenBank/DDBJ whole genome shotgun (WGS) entry which is preliminary data.</text>
</comment>
<feature type="region of interest" description="Disordered" evidence="1">
    <location>
        <begin position="157"/>
        <end position="221"/>
    </location>
</feature>
<proteinExistence type="predicted"/>
<accession>A0A409VBI4</accession>
<feature type="compositionally biased region" description="Low complexity" evidence="1">
    <location>
        <begin position="212"/>
        <end position="221"/>
    </location>
</feature>
<evidence type="ECO:0000313" key="4">
    <source>
        <dbReference type="Proteomes" id="UP000284706"/>
    </source>
</evidence>
<reference evidence="3 4" key="1">
    <citation type="journal article" date="2018" name="Evol. Lett.">
        <title>Horizontal gene cluster transfer increased hallucinogenic mushroom diversity.</title>
        <authorList>
            <person name="Reynolds H.T."/>
            <person name="Vijayakumar V."/>
            <person name="Gluck-Thaler E."/>
            <person name="Korotkin H.B."/>
            <person name="Matheny P.B."/>
            <person name="Slot J.C."/>
        </authorList>
    </citation>
    <scope>NUCLEOTIDE SEQUENCE [LARGE SCALE GENOMIC DNA]</scope>
    <source>
        <strain evidence="3 4">SRW20</strain>
    </source>
</reference>
<keyword evidence="4" id="KW-1185">Reference proteome</keyword>
<evidence type="ECO:0000313" key="3">
    <source>
        <dbReference type="EMBL" id="PPQ64336.1"/>
    </source>
</evidence>
<dbReference type="InParanoid" id="A0A409VBI4"/>
<evidence type="ECO:0000256" key="2">
    <source>
        <dbReference type="SAM" id="SignalP"/>
    </source>
</evidence>
<name>A0A409VBI4_9AGAR</name>
<gene>
    <name evidence="3" type="ORF">CVT26_002219</name>
</gene>
<evidence type="ECO:0000256" key="1">
    <source>
        <dbReference type="SAM" id="MobiDB-lite"/>
    </source>
</evidence>
<protein>
    <submittedName>
        <fullName evidence="3">Uncharacterized protein</fullName>
    </submittedName>
</protein>
<dbReference type="EMBL" id="NHYE01005668">
    <property type="protein sequence ID" value="PPQ64336.1"/>
    <property type="molecule type" value="Genomic_DNA"/>
</dbReference>
<keyword evidence="2" id="KW-0732">Signal</keyword>
<dbReference type="OrthoDB" id="3070238at2759"/>
<sequence>MKIPASSSILLATLAMSSSSSCLIAAAPTGDGSADSGMTTASSNHHISSLLEATTYPTDLDLGGPPEAVVDRAIAYPGQLLPRDNLVNALVQTVAHIPVIGGPLGKILGSLLVAAHDPAGAKTLDTNQNGPNIDPQDMQALHRAIAELNRAVNSTAPTAAAGGNEDDNLNSHAPPPSTPPSSGTPENAASNSGVGANSASLSPVPSNPPNSPINASLPVDV</sequence>
<feature type="chain" id="PRO_5019241501" evidence="2">
    <location>
        <begin position="21"/>
        <end position="221"/>
    </location>
</feature>